<sequence length="103" mass="11305">MDGWMDAIKCSNVESWNAALATWRVVSKNGELYHVGPVEDDDGLDGMDTRSYIFDENGFTTMDDIATLKSIHATSAISTIMDDDAYGGSNQEYKCKTIPADSL</sequence>
<comment type="caution">
    <text evidence="1">The sequence shown here is derived from an EMBL/GenBank/DDBJ whole genome shotgun (WGS) entry which is preliminary data.</text>
</comment>
<accession>A0A068RKF7</accession>
<gene>
    <name evidence="1" type="ORF">LCOR_02349.1</name>
</gene>
<protein>
    <submittedName>
        <fullName evidence="1">Uncharacterized protein</fullName>
    </submittedName>
</protein>
<dbReference type="VEuPathDB" id="FungiDB:LCOR_02349.1"/>
<dbReference type="AlphaFoldDB" id="A0A068RKF7"/>
<dbReference type="EMBL" id="CBTN010000007">
    <property type="protein sequence ID" value="CDH50643.1"/>
    <property type="molecule type" value="Genomic_DNA"/>
</dbReference>
<keyword evidence="2" id="KW-1185">Reference proteome</keyword>
<organism evidence="1 2">
    <name type="scientific">Lichtheimia corymbifera JMRC:FSU:9682</name>
    <dbReference type="NCBI Taxonomy" id="1263082"/>
    <lineage>
        <taxon>Eukaryota</taxon>
        <taxon>Fungi</taxon>
        <taxon>Fungi incertae sedis</taxon>
        <taxon>Mucoromycota</taxon>
        <taxon>Mucoromycotina</taxon>
        <taxon>Mucoromycetes</taxon>
        <taxon>Mucorales</taxon>
        <taxon>Lichtheimiaceae</taxon>
        <taxon>Lichtheimia</taxon>
    </lineage>
</organism>
<reference evidence="1" key="1">
    <citation type="submission" date="2013-08" db="EMBL/GenBank/DDBJ databases">
        <title>Gene expansion shapes genome architecture in the human pathogen Lichtheimia corymbifera: an evolutionary genomics analysis in the ancient terrestrial Mucorales (Mucoromycotina).</title>
        <authorList>
            <person name="Schwartze V.U."/>
            <person name="Winter S."/>
            <person name="Shelest E."/>
            <person name="Marcet-Houben M."/>
            <person name="Horn F."/>
            <person name="Wehner S."/>
            <person name="Hoffmann K."/>
            <person name="Riege K."/>
            <person name="Sammeth M."/>
            <person name="Nowrousian M."/>
            <person name="Valiante V."/>
            <person name="Linde J."/>
            <person name="Jacobsen I.D."/>
            <person name="Marz M."/>
            <person name="Brakhage A.A."/>
            <person name="Gabaldon T."/>
            <person name="Bocker S."/>
            <person name="Voigt K."/>
        </authorList>
    </citation>
    <scope>NUCLEOTIDE SEQUENCE [LARGE SCALE GENOMIC DNA]</scope>
    <source>
        <strain evidence="1">FSU 9682</strain>
    </source>
</reference>
<evidence type="ECO:0000313" key="2">
    <source>
        <dbReference type="Proteomes" id="UP000027586"/>
    </source>
</evidence>
<dbReference type="Proteomes" id="UP000027586">
    <property type="component" value="Unassembled WGS sequence"/>
</dbReference>
<name>A0A068RKF7_9FUNG</name>
<evidence type="ECO:0000313" key="1">
    <source>
        <dbReference type="EMBL" id="CDH50643.1"/>
    </source>
</evidence>
<proteinExistence type="predicted"/>